<dbReference type="InterPro" id="IPR001173">
    <property type="entry name" value="Glyco_trans_2-like"/>
</dbReference>
<evidence type="ECO:0000256" key="1">
    <source>
        <dbReference type="SAM" id="MobiDB-lite"/>
    </source>
</evidence>
<dbReference type="KEGG" id="pcor:KS4_14800"/>
<feature type="compositionally biased region" description="Low complexity" evidence="1">
    <location>
        <begin position="326"/>
        <end position="338"/>
    </location>
</feature>
<evidence type="ECO:0000259" key="2">
    <source>
        <dbReference type="Pfam" id="PF00535"/>
    </source>
</evidence>
<feature type="region of interest" description="Disordered" evidence="1">
    <location>
        <begin position="319"/>
        <end position="338"/>
    </location>
</feature>
<organism evidence="3 4">
    <name type="scientific">Poriferisphaera corsica</name>
    <dbReference type="NCBI Taxonomy" id="2528020"/>
    <lineage>
        <taxon>Bacteria</taxon>
        <taxon>Pseudomonadati</taxon>
        <taxon>Planctomycetota</taxon>
        <taxon>Phycisphaerae</taxon>
        <taxon>Phycisphaerales</taxon>
        <taxon>Phycisphaeraceae</taxon>
        <taxon>Poriferisphaera</taxon>
    </lineage>
</organism>
<dbReference type="InterPro" id="IPR050834">
    <property type="entry name" value="Glycosyltransf_2"/>
</dbReference>
<gene>
    <name evidence="3" type="ORF">KS4_14800</name>
</gene>
<evidence type="ECO:0000313" key="4">
    <source>
        <dbReference type="Proteomes" id="UP000317369"/>
    </source>
</evidence>
<name>A0A517YT94_9BACT</name>
<protein>
    <submittedName>
        <fullName evidence="3">Glycosyl transferase family 2</fullName>
    </submittedName>
</protein>
<dbReference type="GO" id="GO:0044010">
    <property type="term" value="P:single-species biofilm formation"/>
    <property type="evidence" value="ECO:0007669"/>
    <property type="project" value="TreeGrafter"/>
</dbReference>
<feature type="domain" description="Glycosyltransferase 2-like" evidence="2">
    <location>
        <begin position="9"/>
        <end position="163"/>
    </location>
</feature>
<evidence type="ECO:0000313" key="3">
    <source>
        <dbReference type="EMBL" id="QDU33434.1"/>
    </source>
</evidence>
<dbReference type="SUPFAM" id="SSF53448">
    <property type="entry name" value="Nucleotide-diphospho-sugar transferases"/>
    <property type="match status" value="1"/>
</dbReference>
<dbReference type="RefSeq" id="WP_200761664.1">
    <property type="nucleotide sequence ID" value="NZ_CP036425.1"/>
</dbReference>
<proteinExistence type="predicted"/>
<reference evidence="3 4" key="1">
    <citation type="submission" date="2019-02" db="EMBL/GenBank/DDBJ databases">
        <title>Deep-cultivation of Planctomycetes and their phenomic and genomic characterization uncovers novel biology.</title>
        <authorList>
            <person name="Wiegand S."/>
            <person name="Jogler M."/>
            <person name="Boedeker C."/>
            <person name="Pinto D."/>
            <person name="Vollmers J."/>
            <person name="Rivas-Marin E."/>
            <person name="Kohn T."/>
            <person name="Peeters S.H."/>
            <person name="Heuer A."/>
            <person name="Rast P."/>
            <person name="Oberbeckmann S."/>
            <person name="Bunk B."/>
            <person name="Jeske O."/>
            <person name="Meyerdierks A."/>
            <person name="Storesund J.E."/>
            <person name="Kallscheuer N."/>
            <person name="Luecker S."/>
            <person name="Lage O.M."/>
            <person name="Pohl T."/>
            <person name="Merkel B.J."/>
            <person name="Hornburger P."/>
            <person name="Mueller R.-W."/>
            <person name="Bruemmer F."/>
            <person name="Labrenz M."/>
            <person name="Spormann A.M."/>
            <person name="Op den Camp H."/>
            <person name="Overmann J."/>
            <person name="Amann R."/>
            <person name="Jetten M.S.M."/>
            <person name="Mascher T."/>
            <person name="Medema M.H."/>
            <person name="Devos D.P."/>
            <person name="Kaster A.-K."/>
            <person name="Ovreas L."/>
            <person name="Rohde M."/>
            <person name="Galperin M.Y."/>
            <person name="Jogler C."/>
        </authorList>
    </citation>
    <scope>NUCLEOTIDE SEQUENCE [LARGE SCALE GENOMIC DNA]</scope>
    <source>
        <strain evidence="3 4">KS4</strain>
    </source>
</reference>
<dbReference type="Gene3D" id="3.90.550.10">
    <property type="entry name" value="Spore Coat Polysaccharide Biosynthesis Protein SpsA, Chain A"/>
    <property type="match status" value="1"/>
</dbReference>
<dbReference type="AlphaFoldDB" id="A0A517YT94"/>
<dbReference type="PANTHER" id="PTHR43685:SF13">
    <property type="entry name" value="O ANTIGEN BIOSYNTHESIS RHAMNOSYLTRANSFERASE RFBN"/>
    <property type="match status" value="1"/>
</dbReference>
<dbReference type="GO" id="GO:0016740">
    <property type="term" value="F:transferase activity"/>
    <property type="evidence" value="ECO:0007669"/>
    <property type="project" value="UniProtKB-KW"/>
</dbReference>
<keyword evidence="4" id="KW-1185">Reference proteome</keyword>
<dbReference type="InterPro" id="IPR029044">
    <property type="entry name" value="Nucleotide-diphossugar_trans"/>
</dbReference>
<dbReference type="EMBL" id="CP036425">
    <property type="protein sequence ID" value="QDU33434.1"/>
    <property type="molecule type" value="Genomic_DNA"/>
</dbReference>
<sequence length="338" mass="38246">MPLSIDDVTVLICTRNRSNCVIRAIESTLSQKPYPPHIIVLDDFSTDDTVSVIRSQFPQVELLTPDNKQHNYIKHRNDLVKLAQTPIVLLLDDDAYLTDENIVTGALPYFSNLRIAIVGIPCFNPQTNNWEQGSPNTSKQSNPHSPKLLNAYMESTSLYRRDAYLHAQGFREDLAMYTEAADLSTRLFQRGFLIALANTAPINHDPGPRAVTPSSTPQSASTPYSPLWRADLHTRNNFLFTTRYVPFTRIPPVLLNQLKTIYNRYKNINHRRRIPLVLLKSALACLANLPKRKPLSTDQYLRWCHLPRPESTIQALEPHLPPLPDLTPLTPKPAAVST</sequence>
<accession>A0A517YT94</accession>
<keyword evidence="3" id="KW-0808">Transferase</keyword>
<dbReference type="Proteomes" id="UP000317369">
    <property type="component" value="Chromosome"/>
</dbReference>
<dbReference type="Pfam" id="PF00535">
    <property type="entry name" value="Glycos_transf_2"/>
    <property type="match status" value="1"/>
</dbReference>
<dbReference type="PANTHER" id="PTHR43685">
    <property type="entry name" value="GLYCOSYLTRANSFERASE"/>
    <property type="match status" value="1"/>
</dbReference>